<evidence type="ECO:0000256" key="2">
    <source>
        <dbReference type="ARBA" id="ARBA00022723"/>
    </source>
</evidence>
<gene>
    <name evidence="6" type="ORF">BKA15_003875</name>
</gene>
<evidence type="ECO:0000313" key="7">
    <source>
        <dbReference type="Proteomes" id="UP000569914"/>
    </source>
</evidence>
<reference evidence="6 7" key="1">
    <citation type="submission" date="2020-07" db="EMBL/GenBank/DDBJ databases">
        <title>Sequencing the genomes of 1000 actinobacteria strains.</title>
        <authorList>
            <person name="Klenk H.-P."/>
        </authorList>
    </citation>
    <scope>NUCLEOTIDE SEQUENCE [LARGE SCALE GENOMIC DNA]</scope>
    <source>
        <strain evidence="6 7">DSM 22083</strain>
    </source>
</reference>
<protein>
    <submittedName>
        <fullName evidence="6">PIN domain nuclease of toxin-antitoxin system</fullName>
    </submittedName>
</protein>
<dbReference type="Gene3D" id="3.40.50.1010">
    <property type="entry name" value="5'-nuclease"/>
    <property type="match status" value="1"/>
</dbReference>
<name>A0A7Y9I9P5_9ACTN</name>
<organism evidence="6 7">
    <name type="scientific">Microlunatus parietis</name>
    <dbReference type="NCBI Taxonomy" id="682979"/>
    <lineage>
        <taxon>Bacteria</taxon>
        <taxon>Bacillati</taxon>
        <taxon>Actinomycetota</taxon>
        <taxon>Actinomycetes</taxon>
        <taxon>Propionibacteriales</taxon>
        <taxon>Propionibacteriaceae</taxon>
        <taxon>Microlunatus</taxon>
    </lineage>
</organism>
<dbReference type="GO" id="GO:0046872">
    <property type="term" value="F:metal ion binding"/>
    <property type="evidence" value="ECO:0007669"/>
    <property type="project" value="UniProtKB-KW"/>
</dbReference>
<dbReference type="InterPro" id="IPR002716">
    <property type="entry name" value="PIN_dom"/>
</dbReference>
<dbReference type="GO" id="GO:0016787">
    <property type="term" value="F:hydrolase activity"/>
    <property type="evidence" value="ECO:0007669"/>
    <property type="project" value="UniProtKB-KW"/>
</dbReference>
<dbReference type="InterPro" id="IPR029060">
    <property type="entry name" value="PIN-like_dom_sf"/>
</dbReference>
<dbReference type="EMBL" id="JACCBU010000001">
    <property type="protein sequence ID" value="NYE72546.1"/>
    <property type="molecule type" value="Genomic_DNA"/>
</dbReference>
<comment type="caution">
    <text evidence="6">The sequence shown here is derived from an EMBL/GenBank/DDBJ whole genome shotgun (WGS) entry which is preliminary data.</text>
</comment>
<evidence type="ECO:0000259" key="5">
    <source>
        <dbReference type="Pfam" id="PF01850"/>
    </source>
</evidence>
<evidence type="ECO:0000256" key="4">
    <source>
        <dbReference type="ARBA" id="ARBA00022842"/>
    </source>
</evidence>
<accession>A0A7Y9I9P5</accession>
<sequence>MTALCLDSSIVCTLLLQEPGWQAVHRVILRDDVDGILPGPALTESITVVRRKGNTSTPKHLYEALTALGLAVEHPTDTDLIRAAELIEISIDNPGPPSPRSDQDATLSLGDALILAVTERLGCMVLTRDTYWKWMVDQGLLGVRVAVP</sequence>
<dbReference type="SUPFAM" id="SSF88723">
    <property type="entry name" value="PIN domain-like"/>
    <property type="match status" value="1"/>
</dbReference>
<keyword evidence="7" id="KW-1185">Reference proteome</keyword>
<dbReference type="Pfam" id="PF01850">
    <property type="entry name" value="PIN"/>
    <property type="match status" value="1"/>
</dbReference>
<keyword evidence="1" id="KW-0540">Nuclease</keyword>
<dbReference type="GO" id="GO:0004518">
    <property type="term" value="F:nuclease activity"/>
    <property type="evidence" value="ECO:0007669"/>
    <property type="project" value="UniProtKB-KW"/>
</dbReference>
<dbReference type="Proteomes" id="UP000569914">
    <property type="component" value="Unassembled WGS sequence"/>
</dbReference>
<keyword evidence="3" id="KW-0378">Hydrolase</keyword>
<evidence type="ECO:0000256" key="1">
    <source>
        <dbReference type="ARBA" id="ARBA00022722"/>
    </source>
</evidence>
<evidence type="ECO:0000313" key="6">
    <source>
        <dbReference type="EMBL" id="NYE72546.1"/>
    </source>
</evidence>
<dbReference type="AlphaFoldDB" id="A0A7Y9I9P5"/>
<feature type="domain" description="PIN" evidence="5">
    <location>
        <begin position="5"/>
        <end position="132"/>
    </location>
</feature>
<proteinExistence type="predicted"/>
<keyword evidence="4" id="KW-0460">Magnesium</keyword>
<keyword evidence="2" id="KW-0479">Metal-binding</keyword>
<evidence type="ECO:0000256" key="3">
    <source>
        <dbReference type="ARBA" id="ARBA00022801"/>
    </source>
</evidence>
<dbReference type="RefSeq" id="WP_179753421.1">
    <property type="nucleotide sequence ID" value="NZ_JACCBU010000001.1"/>
</dbReference>